<name>A0A1I3NJA0_9SPIR</name>
<dbReference type="Pfam" id="PF12833">
    <property type="entry name" value="HTH_18"/>
    <property type="match status" value="1"/>
</dbReference>
<organism evidence="5 6">
    <name type="scientific">Treponema bryantii</name>
    <dbReference type="NCBI Taxonomy" id="163"/>
    <lineage>
        <taxon>Bacteria</taxon>
        <taxon>Pseudomonadati</taxon>
        <taxon>Spirochaetota</taxon>
        <taxon>Spirochaetia</taxon>
        <taxon>Spirochaetales</taxon>
        <taxon>Treponemataceae</taxon>
        <taxon>Treponema</taxon>
    </lineage>
</organism>
<dbReference type="GO" id="GO:0003700">
    <property type="term" value="F:DNA-binding transcription factor activity"/>
    <property type="evidence" value="ECO:0007669"/>
    <property type="project" value="InterPro"/>
</dbReference>
<dbReference type="PROSITE" id="PS01124">
    <property type="entry name" value="HTH_ARAC_FAMILY_2"/>
    <property type="match status" value="1"/>
</dbReference>
<dbReference type="Proteomes" id="UP000182737">
    <property type="component" value="Unassembled WGS sequence"/>
</dbReference>
<dbReference type="PANTHER" id="PTHR43280:SF28">
    <property type="entry name" value="HTH-TYPE TRANSCRIPTIONAL ACTIVATOR RHAS"/>
    <property type="match status" value="1"/>
</dbReference>
<gene>
    <name evidence="5" type="ORF">SAMN04487775_1175</name>
</gene>
<dbReference type="InterPro" id="IPR013096">
    <property type="entry name" value="Cupin_2"/>
</dbReference>
<dbReference type="InterPro" id="IPR018060">
    <property type="entry name" value="HTH_AraC"/>
</dbReference>
<evidence type="ECO:0000313" key="5">
    <source>
        <dbReference type="EMBL" id="SFJ09448.1"/>
    </source>
</evidence>
<dbReference type="InterPro" id="IPR011051">
    <property type="entry name" value="RmlC_Cupin_sf"/>
</dbReference>
<evidence type="ECO:0000313" key="6">
    <source>
        <dbReference type="Proteomes" id="UP000182737"/>
    </source>
</evidence>
<evidence type="ECO:0000256" key="3">
    <source>
        <dbReference type="ARBA" id="ARBA00023163"/>
    </source>
</evidence>
<keyword evidence="2 5" id="KW-0238">DNA-binding</keyword>
<dbReference type="InterPro" id="IPR009057">
    <property type="entry name" value="Homeodomain-like_sf"/>
</dbReference>
<keyword evidence="1" id="KW-0805">Transcription regulation</keyword>
<dbReference type="SMART" id="SM00342">
    <property type="entry name" value="HTH_ARAC"/>
    <property type="match status" value="1"/>
</dbReference>
<accession>A0A1I3NJA0</accession>
<evidence type="ECO:0000256" key="2">
    <source>
        <dbReference type="ARBA" id="ARBA00023125"/>
    </source>
</evidence>
<dbReference type="Pfam" id="PF07883">
    <property type="entry name" value="Cupin_2"/>
    <property type="match status" value="1"/>
</dbReference>
<evidence type="ECO:0000256" key="1">
    <source>
        <dbReference type="ARBA" id="ARBA00023015"/>
    </source>
</evidence>
<dbReference type="SUPFAM" id="SSF51182">
    <property type="entry name" value="RmlC-like cupins"/>
    <property type="match status" value="1"/>
</dbReference>
<sequence length="315" mass="36143">MPETTQKPVKGIILKRSDGSEVVNYNVEGFPAYIHEGYVYPGCTWERVPHYHDDIEILSVYSGTMAYSVDGINITLKRGDTLFVNADKIHYSISGQNRSTLYYIAVMHPSIISSTFAVESKAIKPIISDRSVPFIHFKAEDFDAPAIQKLMKALCKEEETGNEFMITKYFFEIWEIIMHRFTDAYRLHVGHIEDSDSHNSKLKAMMFYIDQHYNDQITLKDIAQAGGVSQSLCNQIFNKLTEKSPIEYLMHYRCRKVTDLLLAGDMSMSEIAEITGFSGASYMAETFKKFYKMSPRDFKKMRAQNNETAVLRNFS</sequence>
<dbReference type="Gene3D" id="2.60.120.10">
    <property type="entry name" value="Jelly Rolls"/>
    <property type="match status" value="1"/>
</dbReference>
<feature type="domain" description="HTH araC/xylS-type" evidence="4">
    <location>
        <begin position="203"/>
        <end position="301"/>
    </location>
</feature>
<dbReference type="GO" id="GO:0043565">
    <property type="term" value="F:sequence-specific DNA binding"/>
    <property type="evidence" value="ECO:0007669"/>
    <property type="project" value="InterPro"/>
</dbReference>
<dbReference type="EMBL" id="FORI01000017">
    <property type="protein sequence ID" value="SFJ09448.1"/>
    <property type="molecule type" value="Genomic_DNA"/>
</dbReference>
<keyword evidence="3" id="KW-0804">Transcription</keyword>
<protein>
    <submittedName>
        <fullName evidence="5">AraC-type DNA-binding protein</fullName>
    </submittedName>
</protein>
<dbReference type="PANTHER" id="PTHR43280">
    <property type="entry name" value="ARAC-FAMILY TRANSCRIPTIONAL REGULATOR"/>
    <property type="match status" value="1"/>
</dbReference>
<reference evidence="6" key="1">
    <citation type="submission" date="2016-10" db="EMBL/GenBank/DDBJ databases">
        <authorList>
            <person name="Varghese N."/>
            <person name="Submissions S."/>
        </authorList>
    </citation>
    <scope>NUCLEOTIDE SEQUENCE [LARGE SCALE GENOMIC DNA]</scope>
    <source>
        <strain evidence="6">XBD1002</strain>
    </source>
</reference>
<dbReference type="OrthoDB" id="357304at2"/>
<keyword evidence="6" id="KW-1185">Reference proteome</keyword>
<evidence type="ECO:0000259" key="4">
    <source>
        <dbReference type="PROSITE" id="PS01124"/>
    </source>
</evidence>
<dbReference type="InterPro" id="IPR014710">
    <property type="entry name" value="RmlC-like_jellyroll"/>
</dbReference>
<dbReference type="Gene3D" id="1.10.10.60">
    <property type="entry name" value="Homeodomain-like"/>
    <property type="match status" value="2"/>
</dbReference>
<dbReference type="SUPFAM" id="SSF46689">
    <property type="entry name" value="Homeodomain-like"/>
    <property type="match status" value="2"/>
</dbReference>
<dbReference type="AlphaFoldDB" id="A0A1I3NJA0"/>
<proteinExistence type="predicted"/>
<dbReference type="RefSeq" id="WP_074933876.1">
    <property type="nucleotide sequence ID" value="NZ_FORI01000017.1"/>
</dbReference>